<proteinExistence type="predicted"/>
<evidence type="ECO:0000256" key="1">
    <source>
        <dbReference type="SAM" id="MobiDB-lite"/>
    </source>
</evidence>
<dbReference type="Proteomes" id="UP000324222">
    <property type="component" value="Unassembled WGS sequence"/>
</dbReference>
<protein>
    <submittedName>
        <fullName evidence="2">Uncharacterized protein</fullName>
    </submittedName>
</protein>
<organism evidence="2 3">
    <name type="scientific">Portunus trituberculatus</name>
    <name type="common">Swimming crab</name>
    <name type="synonym">Neptunus trituberculatus</name>
    <dbReference type="NCBI Taxonomy" id="210409"/>
    <lineage>
        <taxon>Eukaryota</taxon>
        <taxon>Metazoa</taxon>
        <taxon>Ecdysozoa</taxon>
        <taxon>Arthropoda</taxon>
        <taxon>Crustacea</taxon>
        <taxon>Multicrustacea</taxon>
        <taxon>Malacostraca</taxon>
        <taxon>Eumalacostraca</taxon>
        <taxon>Eucarida</taxon>
        <taxon>Decapoda</taxon>
        <taxon>Pleocyemata</taxon>
        <taxon>Brachyura</taxon>
        <taxon>Eubrachyura</taxon>
        <taxon>Portunoidea</taxon>
        <taxon>Portunidae</taxon>
        <taxon>Portuninae</taxon>
        <taxon>Portunus</taxon>
    </lineage>
</organism>
<dbReference type="EMBL" id="VSRR010037912">
    <property type="protein sequence ID" value="MPC73952.1"/>
    <property type="molecule type" value="Genomic_DNA"/>
</dbReference>
<dbReference type="AlphaFoldDB" id="A0A5B7HRJ3"/>
<evidence type="ECO:0000313" key="2">
    <source>
        <dbReference type="EMBL" id="MPC73952.1"/>
    </source>
</evidence>
<gene>
    <name evidence="2" type="ORF">E2C01_068295</name>
</gene>
<accession>A0A5B7HRJ3</accession>
<name>A0A5B7HRJ3_PORTR</name>
<reference evidence="2 3" key="1">
    <citation type="submission" date="2019-05" db="EMBL/GenBank/DDBJ databases">
        <title>Another draft genome of Portunus trituberculatus and its Hox gene families provides insights of decapod evolution.</title>
        <authorList>
            <person name="Jeong J.-H."/>
            <person name="Song I."/>
            <person name="Kim S."/>
            <person name="Choi T."/>
            <person name="Kim D."/>
            <person name="Ryu S."/>
            <person name="Kim W."/>
        </authorList>
    </citation>
    <scope>NUCLEOTIDE SEQUENCE [LARGE SCALE GENOMIC DNA]</scope>
    <source>
        <tissue evidence="2">Muscle</tissue>
    </source>
</reference>
<feature type="region of interest" description="Disordered" evidence="1">
    <location>
        <begin position="23"/>
        <end position="42"/>
    </location>
</feature>
<sequence length="149" mass="16125">MIPRQPSKAAVSRLAGSLRHVTSGTAPWDQSKERVAGHTSSRPCIAQPRAMLRARVSSDGEWAAGLSADVKEGVWGATLTRAQSSTATPTLPGHSSRTRLAAKACGEREMKDRYRVTCVPACSTPNNFPPVLWRQAVVAARLHHGKRLY</sequence>
<evidence type="ECO:0000313" key="3">
    <source>
        <dbReference type="Proteomes" id="UP000324222"/>
    </source>
</evidence>
<keyword evidence="3" id="KW-1185">Reference proteome</keyword>
<comment type="caution">
    <text evidence="2">The sequence shown here is derived from an EMBL/GenBank/DDBJ whole genome shotgun (WGS) entry which is preliminary data.</text>
</comment>